<dbReference type="AlphaFoldDB" id="A0A6L5XZP2"/>
<evidence type="ECO:0000256" key="1">
    <source>
        <dbReference type="SAM" id="Coils"/>
    </source>
</evidence>
<accession>A0A6L5XZP2</accession>
<name>A0A6L5XZP2_9FIRM</name>
<gene>
    <name evidence="2" type="ORF">FYJ58_10645</name>
</gene>
<sequence length="478" mass="54189">MKDKLTALEKYIEVYHLVGTDPIDFDSLFQKVKDANLAKSYNTNKSKAEAPFKGECPMLEVKDNKTSLDIASFRTFIEDLCKYVGTDAAVLFTGPAPAPKGRKGEDPLAVKVPNKVENPQFAEYKKRNTELKNEVAALKTEKEELQKQLLKIKSENILAVMTEPVVRIDTACVVGKDVKEDIFLHNVSDIFPGERDCSKTGGRRESFYRKDDDKNHLLSVENAKSRIAGLLCRCKFFEKLLGDCENLEKKKSVKGEITSERISANRKKSIELLLADKTLCNQAKLALYAGWHEYHGTELEDLLNYAGDHGLNAEYVIRLLEMPNVANNYENVRGFLRQICKASEARMKREAAKELIAGEWFVVAEYNDRPCRFQMLPMDELISFERYLKQGLYSEAVAELDKLLGTYRKSAFLDDDPEKKLVVKSAGFHEVNDDYYADASEMIHQYEALTGINANVPIEDDSTSDDFKEYEEGKDGSK</sequence>
<evidence type="ECO:0000313" key="3">
    <source>
        <dbReference type="Proteomes" id="UP000482209"/>
    </source>
</evidence>
<dbReference type="RefSeq" id="WP_154519720.1">
    <property type="nucleotide sequence ID" value="NZ_VUMT01000016.1"/>
</dbReference>
<keyword evidence="1" id="KW-0175">Coiled coil</keyword>
<feature type="coiled-coil region" evidence="1">
    <location>
        <begin position="121"/>
        <end position="155"/>
    </location>
</feature>
<reference evidence="2 3" key="1">
    <citation type="submission" date="2019-08" db="EMBL/GenBank/DDBJ databases">
        <title>In-depth cultivation of the pig gut microbiome towards novel bacterial diversity and tailored functional studies.</title>
        <authorList>
            <person name="Wylensek D."/>
            <person name="Hitch T.C.A."/>
            <person name="Clavel T."/>
        </authorList>
    </citation>
    <scope>NUCLEOTIDE SEQUENCE [LARGE SCALE GENOMIC DNA]</scope>
    <source>
        <strain evidence="2 3">WCA-693-APC-MOT-I</strain>
    </source>
</reference>
<protein>
    <submittedName>
        <fullName evidence="2">Uncharacterized protein</fullName>
    </submittedName>
</protein>
<proteinExistence type="predicted"/>
<dbReference type="EMBL" id="VUMT01000016">
    <property type="protein sequence ID" value="MSS64326.1"/>
    <property type="molecule type" value="Genomic_DNA"/>
</dbReference>
<dbReference type="Proteomes" id="UP000482209">
    <property type="component" value="Unassembled WGS sequence"/>
</dbReference>
<comment type="caution">
    <text evidence="2">The sequence shown here is derived from an EMBL/GenBank/DDBJ whole genome shotgun (WGS) entry which is preliminary data.</text>
</comment>
<keyword evidence="3" id="KW-1185">Reference proteome</keyword>
<organism evidence="2 3">
    <name type="scientific">Velocimicrobium porci</name>
    <dbReference type="NCBI Taxonomy" id="2606634"/>
    <lineage>
        <taxon>Bacteria</taxon>
        <taxon>Bacillati</taxon>
        <taxon>Bacillota</taxon>
        <taxon>Clostridia</taxon>
        <taxon>Lachnospirales</taxon>
        <taxon>Lachnospiraceae</taxon>
        <taxon>Velocimicrobium</taxon>
    </lineage>
</organism>
<evidence type="ECO:0000313" key="2">
    <source>
        <dbReference type="EMBL" id="MSS64326.1"/>
    </source>
</evidence>